<protein>
    <submittedName>
        <fullName evidence="1">Uncharacterized protein</fullName>
    </submittedName>
</protein>
<keyword evidence="2" id="KW-1185">Reference proteome</keyword>
<reference evidence="1" key="1">
    <citation type="submission" date="2023-03" db="EMBL/GenBank/DDBJ databases">
        <authorList>
            <person name="Cleenwerck I."/>
        </authorList>
    </citation>
    <scope>NUCLEOTIDE SEQUENCE</scope>
    <source>
        <strain evidence="1">LMG 32879</strain>
    </source>
</reference>
<organism evidence="1 2">
    <name type="scientific">Brytella acorum</name>
    <dbReference type="NCBI Taxonomy" id="2959299"/>
    <lineage>
        <taxon>Bacteria</taxon>
        <taxon>Pseudomonadati</taxon>
        <taxon>Pseudomonadota</taxon>
        <taxon>Alphaproteobacteria</taxon>
        <taxon>Acetobacterales</taxon>
        <taxon>Acetobacteraceae</taxon>
        <taxon>Brytella</taxon>
    </lineage>
</organism>
<dbReference type="Proteomes" id="UP001176960">
    <property type="component" value="Unassembled WGS sequence"/>
</dbReference>
<dbReference type="EMBL" id="CATKSH010000002">
    <property type="protein sequence ID" value="CAI9119568.1"/>
    <property type="molecule type" value="Genomic_DNA"/>
</dbReference>
<sequence length="151" mass="16237">MSAVLEIANKLNRDAFKPAVDAYSDALEAMRAANDPDSPAIAMIVALERIQKAAKDIEELLRVAVRDSNQEQGVLAFEAGPYEVTIARGAVSLTIKDLAALRAAAPDLFEPQPDKLNRTELKKRLTQGLELAGAELSPPGPGHIQIRAKGR</sequence>
<dbReference type="RefSeq" id="WP_289843448.1">
    <property type="nucleotide sequence ID" value="NZ_CATKSH010000002.1"/>
</dbReference>
<dbReference type="AlphaFoldDB" id="A0AA35Y272"/>
<evidence type="ECO:0000313" key="2">
    <source>
        <dbReference type="Proteomes" id="UP001176960"/>
    </source>
</evidence>
<gene>
    <name evidence="1" type="ORF">LMG32879_000385</name>
</gene>
<comment type="caution">
    <text evidence="1">The sequence shown here is derived from an EMBL/GenBank/DDBJ whole genome shotgun (WGS) entry which is preliminary data.</text>
</comment>
<evidence type="ECO:0000313" key="1">
    <source>
        <dbReference type="EMBL" id="CAI9119568.1"/>
    </source>
</evidence>
<proteinExistence type="predicted"/>
<accession>A0AA35Y272</accession>
<name>A0AA35Y272_9PROT</name>